<name>A0A7W3JPV8_9MICO</name>
<dbReference type="PROSITE" id="PS00211">
    <property type="entry name" value="ABC_TRANSPORTER_1"/>
    <property type="match status" value="1"/>
</dbReference>
<comment type="caution">
    <text evidence="4">The sequence shown here is derived from an EMBL/GenBank/DDBJ whole genome shotgun (WGS) entry which is preliminary data.</text>
</comment>
<accession>A0A7W3JPV8</accession>
<dbReference type="SMART" id="SM00382">
    <property type="entry name" value="AAA"/>
    <property type="match status" value="1"/>
</dbReference>
<dbReference type="AlphaFoldDB" id="A0A7W3JPV8"/>
<evidence type="ECO:0000259" key="3">
    <source>
        <dbReference type="PROSITE" id="PS50893"/>
    </source>
</evidence>
<evidence type="ECO:0000256" key="2">
    <source>
        <dbReference type="ARBA" id="ARBA00022840"/>
    </source>
</evidence>
<dbReference type="PANTHER" id="PTHR42794">
    <property type="entry name" value="HEMIN IMPORT ATP-BINDING PROTEIN HMUV"/>
    <property type="match status" value="1"/>
</dbReference>
<evidence type="ECO:0000256" key="1">
    <source>
        <dbReference type="ARBA" id="ARBA00022741"/>
    </source>
</evidence>
<evidence type="ECO:0000313" key="4">
    <source>
        <dbReference type="EMBL" id="MBA8816788.1"/>
    </source>
</evidence>
<dbReference type="PANTHER" id="PTHR42794:SF2">
    <property type="entry name" value="ABC TRANSPORTER ATP-BINDING PROTEIN"/>
    <property type="match status" value="1"/>
</dbReference>
<gene>
    <name evidence="4" type="ORF">FHX48_001881</name>
</gene>
<keyword evidence="5" id="KW-1185">Reference proteome</keyword>
<dbReference type="Gene3D" id="3.40.50.300">
    <property type="entry name" value="P-loop containing nucleotide triphosphate hydrolases"/>
    <property type="match status" value="1"/>
</dbReference>
<dbReference type="GO" id="GO:0016887">
    <property type="term" value="F:ATP hydrolysis activity"/>
    <property type="evidence" value="ECO:0007669"/>
    <property type="project" value="InterPro"/>
</dbReference>
<dbReference type="Proteomes" id="UP000526083">
    <property type="component" value="Unassembled WGS sequence"/>
</dbReference>
<dbReference type="RefSeq" id="WP_167046374.1">
    <property type="nucleotide sequence ID" value="NZ_JAAOZB010000001.1"/>
</dbReference>
<dbReference type="InterPro" id="IPR027417">
    <property type="entry name" value="P-loop_NTPase"/>
</dbReference>
<dbReference type="CDD" id="cd03214">
    <property type="entry name" value="ABC_Iron-Siderophores_B12_Hemin"/>
    <property type="match status" value="1"/>
</dbReference>
<organism evidence="4 5">
    <name type="scientific">Microbacterium halimionae</name>
    <dbReference type="NCBI Taxonomy" id="1526413"/>
    <lineage>
        <taxon>Bacteria</taxon>
        <taxon>Bacillati</taxon>
        <taxon>Actinomycetota</taxon>
        <taxon>Actinomycetes</taxon>
        <taxon>Micrococcales</taxon>
        <taxon>Microbacteriaceae</taxon>
        <taxon>Microbacterium</taxon>
    </lineage>
</organism>
<dbReference type="GO" id="GO:0005524">
    <property type="term" value="F:ATP binding"/>
    <property type="evidence" value="ECO:0007669"/>
    <property type="project" value="UniProtKB-KW"/>
</dbReference>
<reference evidence="4 5" key="1">
    <citation type="submission" date="2020-07" db="EMBL/GenBank/DDBJ databases">
        <title>Sequencing the genomes of 1000 actinobacteria strains.</title>
        <authorList>
            <person name="Klenk H.-P."/>
        </authorList>
    </citation>
    <scope>NUCLEOTIDE SEQUENCE [LARGE SCALE GENOMIC DNA]</scope>
    <source>
        <strain evidence="4 5">DSM 27576</strain>
    </source>
</reference>
<protein>
    <submittedName>
        <fullName evidence="4">Iron complex transport system ATP-binding protein</fullName>
    </submittedName>
</protein>
<dbReference type="EMBL" id="JACGWY010000003">
    <property type="protein sequence ID" value="MBA8816788.1"/>
    <property type="molecule type" value="Genomic_DNA"/>
</dbReference>
<evidence type="ECO:0000313" key="5">
    <source>
        <dbReference type="Proteomes" id="UP000526083"/>
    </source>
</evidence>
<dbReference type="InterPro" id="IPR017871">
    <property type="entry name" value="ABC_transporter-like_CS"/>
</dbReference>
<dbReference type="InterPro" id="IPR003439">
    <property type="entry name" value="ABC_transporter-like_ATP-bd"/>
</dbReference>
<feature type="domain" description="ABC transporter" evidence="3">
    <location>
        <begin position="2"/>
        <end position="230"/>
    </location>
</feature>
<sequence length="263" mass="27341">MITADGVAVRFGRREVLSGIDLAVCPGTVTGIVGPNGSGKSTLLRAMLGAVPVSAGRVLLDGRDLRRVPRRSIAQRVAFVGQNVGGDPALRVADEVALAGIARGRGGASFDLDVARALDAVGLGDRAHSALGTLSGGERQRVSIARAIAQNAEVVLLDEPTNHLDVRHRLELAAMLRGIAPTVVIVLHDLDLAAHVCDHVVVLNEGRVAAAGSADKVLVPAVLDEVYGVEVVATQGGGGVRSLTFRLPADVVDGYMKRRNLDE</sequence>
<dbReference type="Pfam" id="PF00005">
    <property type="entry name" value="ABC_tran"/>
    <property type="match status" value="1"/>
</dbReference>
<keyword evidence="2 4" id="KW-0067">ATP-binding</keyword>
<keyword evidence="1" id="KW-0547">Nucleotide-binding</keyword>
<proteinExistence type="predicted"/>
<dbReference type="PROSITE" id="PS50893">
    <property type="entry name" value="ABC_TRANSPORTER_2"/>
    <property type="match status" value="1"/>
</dbReference>
<dbReference type="InterPro" id="IPR003593">
    <property type="entry name" value="AAA+_ATPase"/>
</dbReference>
<dbReference type="SUPFAM" id="SSF52540">
    <property type="entry name" value="P-loop containing nucleoside triphosphate hydrolases"/>
    <property type="match status" value="1"/>
</dbReference>